<dbReference type="Proteomes" id="UP000829756">
    <property type="component" value="Chromosome"/>
</dbReference>
<dbReference type="KEGG" id="usu:LVJ78_07010"/>
<reference evidence="5" key="3">
    <citation type="journal article" date="2022" name="Res Sq">
        <title>Evolution of multicellular longitudinally dividing oral cavity symbionts (Neisseriaceae).</title>
        <authorList>
            <person name="Nyongesa S."/>
            <person name="Weber P."/>
            <person name="Bernet E."/>
            <person name="Pullido F."/>
            <person name="Nieckarz M."/>
            <person name="Delaby M."/>
            <person name="Nieves C."/>
            <person name="Viehboeck T."/>
            <person name="Krause N."/>
            <person name="Rivera-Millot A."/>
            <person name="Nakamura A."/>
            <person name="Vischer N."/>
            <person name="VanNieuwenhze M."/>
            <person name="Brun Y."/>
            <person name="Cava F."/>
            <person name="Bulgheresi S."/>
            <person name="Veyrier F."/>
        </authorList>
    </citation>
    <scope>NUCLEOTIDE SEQUENCE</scope>
    <source>
        <strain evidence="5">1258/02</strain>
    </source>
</reference>
<keyword evidence="6" id="KW-1185">Reference proteome</keyword>
<sequence length="169" mass="17879">MNIRCEIPADYAAVYRLVQTAFAAAEHSDGKEQDLVAALRQSRSFVPALSLVAEIEGRLAGYILFTEIGIGSETALALAPLAVHPDFQRQGVGGRLIQCGHEAARALGYGACVVLGSAAYYSKFGYQEAAPLGILPPFEVPSENFMAVALANKALPQGVVAYDAAFFTV</sequence>
<dbReference type="SUPFAM" id="SSF55729">
    <property type="entry name" value="Acyl-CoA N-acyltransferases (Nat)"/>
    <property type="match status" value="1"/>
</dbReference>
<proteinExistence type="predicted"/>
<dbReference type="Pfam" id="PF13508">
    <property type="entry name" value="Acetyltransf_7"/>
    <property type="match status" value="1"/>
</dbReference>
<dbReference type="PANTHER" id="PTHR43877:SF1">
    <property type="entry name" value="ACETYLTRANSFERASE"/>
    <property type="match status" value="1"/>
</dbReference>
<dbReference type="InterPro" id="IPR016181">
    <property type="entry name" value="Acyl_CoA_acyltransferase"/>
</dbReference>
<evidence type="ECO:0000313" key="5">
    <source>
        <dbReference type="EMBL" id="UOO78469.1"/>
    </source>
</evidence>
<dbReference type="Proteomes" id="UP000294721">
    <property type="component" value="Unassembled WGS sequence"/>
</dbReference>
<dbReference type="GO" id="GO:0016747">
    <property type="term" value="F:acyltransferase activity, transferring groups other than amino-acyl groups"/>
    <property type="evidence" value="ECO:0007669"/>
    <property type="project" value="InterPro"/>
</dbReference>
<evidence type="ECO:0000256" key="1">
    <source>
        <dbReference type="ARBA" id="ARBA00022679"/>
    </source>
</evidence>
<evidence type="ECO:0000313" key="6">
    <source>
        <dbReference type="Proteomes" id="UP000294721"/>
    </source>
</evidence>
<accession>A0AAE9GT58</accession>
<feature type="domain" description="N-acetyltransferase" evidence="3">
    <location>
        <begin position="1"/>
        <end position="151"/>
    </location>
</feature>
<keyword evidence="1" id="KW-0808">Transferase</keyword>
<organism evidence="5 7">
    <name type="scientific">Uruburuella suis</name>
    <dbReference type="NCBI Taxonomy" id="252130"/>
    <lineage>
        <taxon>Bacteria</taxon>
        <taxon>Pseudomonadati</taxon>
        <taxon>Pseudomonadota</taxon>
        <taxon>Betaproteobacteria</taxon>
        <taxon>Neisseriales</taxon>
        <taxon>Neisseriaceae</taxon>
        <taxon>Uruburuella</taxon>
    </lineage>
</organism>
<gene>
    <name evidence="4" type="ORF">EV680_10575</name>
    <name evidence="5" type="ORF">LVJ78_07010</name>
</gene>
<dbReference type="PROSITE" id="PS51186">
    <property type="entry name" value="GNAT"/>
    <property type="match status" value="1"/>
</dbReference>
<name>A0AAE9GT58_9NEIS</name>
<dbReference type="EMBL" id="SLXE01000005">
    <property type="protein sequence ID" value="TCP07953.1"/>
    <property type="molecule type" value="Genomic_DNA"/>
</dbReference>
<keyword evidence="2" id="KW-0012">Acyltransferase</keyword>
<dbReference type="InterPro" id="IPR050832">
    <property type="entry name" value="Bact_Acetyltransf"/>
</dbReference>
<dbReference type="CDD" id="cd04301">
    <property type="entry name" value="NAT_SF"/>
    <property type="match status" value="1"/>
</dbReference>
<dbReference type="PANTHER" id="PTHR43877">
    <property type="entry name" value="AMINOALKYLPHOSPHONATE N-ACETYLTRANSFERASE-RELATED-RELATED"/>
    <property type="match status" value="1"/>
</dbReference>
<reference evidence="5" key="2">
    <citation type="submission" date="2021-12" db="EMBL/GenBank/DDBJ databases">
        <authorList>
            <person name="Veyrier F.J."/>
        </authorList>
    </citation>
    <scope>NUCLEOTIDE SEQUENCE</scope>
    <source>
        <strain evidence="5">1258/02</strain>
    </source>
</reference>
<dbReference type="AlphaFoldDB" id="A0AAE9GT58"/>
<evidence type="ECO:0000313" key="4">
    <source>
        <dbReference type="EMBL" id="TCP07953.1"/>
    </source>
</evidence>
<evidence type="ECO:0000313" key="7">
    <source>
        <dbReference type="Proteomes" id="UP000829756"/>
    </source>
</evidence>
<evidence type="ECO:0000256" key="2">
    <source>
        <dbReference type="ARBA" id="ARBA00023315"/>
    </source>
</evidence>
<dbReference type="InterPro" id="IPR000182">
    <property type="entry name" value="GNAT_dom"/>
</dbReference>
<dbReference type="EMBL" id="CP091507">
    <property type="protein sequence ID" value="UOO78469.1"/>
    <property type="molecule type" value="Genomic_DNA"/>
</dbReference>
<dbReference type="RefSeq" id="WP_132953085.1">
    <property type="nucleotide sequence ID" value="NZ_CP091507.1"/>
</dbReference>
<protein>
    <submittedName>
        <fullName evidence="4 5">N-acetyltransferase</fullName>
    </submittedName>
</protein>
<reference evidence="4 6" key="1">
    <citation type="submission" date="2019-03" db="EMBL/GenBank/DDBJ databases">
        <title>Genomic Encyclopedia of Type Strains, Phase IV (KMG-IV): sequencing the most valuable type-strain genomes for metagenomic binning, comparative biology and taxonomic classification.</title>
        <authorList>
            <person name="Goeker M."/>
        </authorList>
    </citation>
    <scope>NUCLEOTIDE SEQUENCE [LARGE SCALE GENOMIC DNA]</scope>
    <source>
        <strain evidence="4 6">DSM 17474</strain>
    </source>
</reference>
<dbReference type="Gene3D" id="3.40.630.30">
    <property type="match status" value="1"/>
</dbReference>
<evidence type="ECO:0000259" key="3">
    <source>
        <dbReference type="PROSITE" id="PS51186"/>
    </source>
</evidence>